<proteinExistence type="predicted"/>
<evidence type="ECO:0000313" key="1">
    <source>
        <dbReference type="EMBL" id="WVZ90346.1"/>
    </source>
</evidence>
<protein>
    <submittedName>
        <fullName evidence="1">Uncharacterized protein</fullName>
    </submittedName>
</protein>
<reference evidence="1 2" key="1">
    <citation type="submission" date="2024-02" db="EMBL/GenBank/DDBJ databases">
        <title>High-quality chromosome-scale genome assembly of Pensacola bahiagrass (Paspalum notatum Flugge var. saurae).</title>
        <authorList>
            <person name="Vega J.M."/>
            <person name="Podio M."/>
            <person name="Orjuela J."/>
            <person name="Siena L.A."/>
            <person name="Pessino S.C."/>
            <person name="Combes M.C."/>
            <person name="Mariac C."/>
            <person name="Albertini E."/>
            <person name="Pupilli F."/>
            <person name="Ortiz J.P.A."/>
            <person name="Leblanc O."/>
        </authorList>
    </citation>
    <scope>NUCLEOTIDE SEQUENCE [LARGE SCALE GENOMIC DNA]</scope>
    <source>
        <strain evidence="1">R1</strain>
        <tissue evidence="1">Leaf</tissue>
    </source>
</reference>
<gene>
    <name evidence="1" type="ORF">U9M48_036655</name>
</gene>
<dbReference type="EMBL" id="CP144752">
    <property type="protein sequence ID" value="WVZ90346.1"/>
    <property type="molecule type" value="Genomic_DNA"/>
</dbReference>
<accession>A0AAQ3UEG5</accession>
<feature type="non-terminal residue" evidence="1">
    <location>
        <position position="1"/>
    </location>
</feature>
<dbReference type="AlphaFoldDB" id="A0AAQ3UEG5"/>
<dbReference type="Proteomes" id="UP001341281">
    <property type="component" value="Chromosome 08"/>
</dbReference>
<sequence>MEYYASFTTLGKHVSVWTIQKSFYKLRNCDGKKVEKTWQGKYLSIVGRLIAMNSVFSCLLMSKDQGRFSIHDLNNKNIALLSKWLYKLFTFHGLGQWILQNKYMGSKPLVQVGWKPKDFHLWACLIRVNHDFPRFGAFMVKDGSQVLDSSPSNISWCRQLIGPKQIVWNELKTCIENIVLSHNQDTFYWNMFSNGKFL</sequence>
<evidence type="ECO:0000313" key="2">
    <source>
        <dbReference type="Proteomes" id="UP001341281"/>
    </source>
</evidence>
<organism evidence="1 2">
    <name type="scientific">Paspalum notatum var. saurae</name>
    <dbReference type="NCBI Taxonomy" id="547442"/>
    <lineage>
        <taxon>Eukaryota</taxon>
        <taxon>Viridiplantae</taxon>
        <taxon>Streptophyta</taxon>
        <taxon>Embryophyta</taxon>
        <taxon>Tracheophyta</taxon>
        <taxon>Spermatophyta</taxon>
        <taxon>Magnoliopsida</taxon>
        <taxon>Liliopsida</taxon>
        <taxon>Poales</taxon>
        <taxon>Poaceae</taxon>
        <taxon>PACMAD clade</taxon>
        <taxon>Panicoideae</taxon>
        <taxon>Andropogonodae</taxon>
        <taxon>Paspaleae</taxon>
        <taxon>Paspalinae</taxon>
        <taxon>Paspalum</taxon>
    </lineage>
</organism>
<keyword evidence="2" id="KW-1185">Reference proteome</keyword>
<name>A0AAQ3UEG5_PASNO</name>